<feature type="domain" description="PAS fold-3" evidence="1">
    <location>
        <begin position="37"/>
        <end position="104"/>
    </location>
</feature>
<protein>
    <submittedName>
        <fullName evidence="2">Aerotaxis receptor</fullName>
    </submittedName>
</protein>
<keyword evidence="2" id="KW-0675">Receptor</keyword>
<dbReference type="Proteomes" id="UP000183812">
    <property type="component" value="Unassembled WGS sequence"/>
</dbReference>
<organism evidence="2 3">
    <name type="scientific">Rhodobacter capsulatus</name>
    <name type="common">Rhodopseudomonas capsulata</name>
    <dbReference type="NCBI Taxonomy" id="1061"/>
    <lineage>
        <taxon>Bacteria</taxon>
        <taxon>Pseudomonadati</taxon>
        <taxon>Pseudomonadota</taxon>
        <taxon>Alphaproteobacteria</taxon>
        <taxon>Rhodobacterales</taxon>
        <taxon>Rhodobacter group</taxon>
        <taxon>Rhodobacter</taxon>
    </lineage>
</organism>
<dbReference type="InterPro" id="IPR035965">
    <property type="entry name" value="PAS-like_dom_sf"/>
</dbReference>
<dbReference type="SUPFAM" id="SSF55785">
    <property type="entry name" value="PYP-like sensor domain (PAS domain)"/>
    <property type="match status" value="1"/>
</dbReference>
<gene>
    <name evidence="2" type="ORF">SAMN04244550_02223</name>
</gene>
<evidence type="ECO:0000259" key="1">
    <source>
        <dbReference type="Pfam" id="PF08447"/>
    </source>
</evidence>
<dbReference type="RefSeq" id="WP_074554243.1">
    <property type="nucleotide sequence ID" value="NZ_CP119563.1"/>
</dbReference>
<dbReference type="AlphaFoldDB" id="A0A1G7KX31"/>
<dbReference type="CDD" id="cd00130">
    <property type="entry name" value="PAS"/>
    <property type="match status" value="1"/>
</dbReference>
<dbReference type="InterPro" id="IPR013655">
    <property type="entry name" value="PAS_fold_3"/>
</dbReference>
<proteinExistence type="predicted"/>
<evidence type="ECO:0000313" key="3">
    <source>
        <dbReference type="Proteomes" id="UP000183812"/>
    </source>
</evidence>
<sequence length="412" mass="45347">MNAVSPTSPPREGEADFGFHELFFSRTDPRGVIQSGNEVFRRVSGYGWSDLLGAPHKVVRHPDTPRGVFRILWTALGKGDPVGGYVKNRARNGDHYWVFAVLLPVPGGFLSVRMKPSTPLFARVRDIYAEIAQRERAEGLDPAEGARALRGFAAAAGYSSYTSFMAAAMGQELAARDARLGRPADARTAQLIALNTSLEEVSREQRNLLRSFEALQSVPNNMRIIASRLEPSGGPVSAISENYRSSSQVISERLRSFVSGPDNLCDRVSRQASKALFLIGAHRVLSEMRQNFADATPVPGIDWALERQTLCAIEAQAQHDTGTAMEQAISHAEVLGRASAEIRRQMLGLDTIRVLGRVETGRMRGANTQLSATIDQLDVSHSDIRLRLETIMRLSEGIGTTMRMFQRTQRMA</sequence>
<accession>A0A1G7KX31</accession>
<dbReference type="Gene3D" id="3.30.450.20">
    <property type="entry name" value="PAS domain"/>
    <property type="match status" value="1"/>
</dbReference>
<dbReference type="Pfam" id="PF08447">
    <property type="entry name" value="PAS_3"/>
    <property type="match status" value="1"/>
</dbReference>
<evidence type="ECO:0000313" key="2">
    <source>
        <dbReference type="EMBL" id="SDF41309.1"/>
    </source>
</evidence>
<dbReference type="OrthoDB" id="266313at2"/>
<reference evidence="2 3" key="1">
    <citation type="submission" date="2016-10" db="EMBL/GenBank/DDBJ databases">
        <authorList>
            <person name="de Groot N.N."/>
        </authorList>
    </citation>
    <scope>NUCLEOTIDE SEQUENCE [LARGE SCALE GENOMIC DNA]</scope>
    <source>
        <strain evidence="3">DSM 938 / 37b4</strain>
    </source>
</reference>
<dbReference type="EMBL" id="FNAY01000010">
    <property type="protein sequence ID" value="SDF41309.1"/>
    <property type="molecule type" value="Genomic_DNA"/>
</dbReference>
<dbReference type="InterPro" id="IPR000014">
    <property type="entry name" value="PAS"/>
</dbReference>
<name>A0A1G7KX31_RHOCA</name>